<protein>
    <submittedName>
        <fullName evidence="6">ABC transporter ATP-binding protein</fullName>
    </submittedName>
</protein>
<keyword evidence="1" id="KW-0813">Transport</keyword>
<feature type="domain" description="ABC transporter" evidence="5">
    <location>
        <begin position="317"/>
        <end position="560"/>
    </location>
</feature>
<evidence type="ECO:0000256" key="2">
    <source>
        <dbReference type="ARBA" id="ARBA00022741"/>
    </source>
</evidence>
<reference evidence="6 7" key="1">
    <citation type="submission" date="2017-07" db="EMBL/GenBank/DDBJ databases">
        <title>Draft whole genome sequences of clinical Proprionibacteriaceae strains.</title>
        <authorList>
            <person name="Bernier A.-M."/>
            <person name="Bernard K."/>
            <person name="Domingo M.-C."/>
        </authorList>
    </citation>
    <scope>NUCLEOTIDE SEQUENCE [LARGE SCALE GENOMIC DNA]</scope>
    <source>
        <strain evidence="6 7">NML 160184</strain>
    </source>
</reference>
<dbReference type="InterPro" id="IPR017871">
    <property type="entry name" value="ABC_transporter-like_CS"/>
</dbReference>
<dbReference type="Proteomes" id="UP000216533">
    <property type="component" value="Unassembled WGS sequence"/>
</dbReference>
<dbReference type="GO" id="GO:0055085">
    <property type="term" value="P:transmembrane transport"/>
    <property type="evidence" value="ECO:0007669"/>
    <property type="project" value="UniProtKB-ARBA"/>
</dbReference>
<dbReference type="Gene3D" id="3.40.50.300">
    <property type="entry name" value="P-loop containing nucleotide triphosphate hydrolases"/>
    <property type="match status" value="2"/>
</dbReference>
<dbReference type="SUPFAM" id="SSF52540">
    <property type="entry name" value="P-loop containing nucleoside triphosphate hydrolases"/>
    <property type="match status" value="2"/>
</dbReference>
<feature type="region of interest" description="Disordered" evidence="4">
    <location>
        <begin position="1"/>
        <end position="25"/>
    </location>
</feature>
<proteinExistence type="predicted"/>
<evidence type="ECO:0000256" key="1">
    <source>
        <dbReference type="ARBA" id="ARBA00022448"/>
    </source>
</evidence>
<dbReference type="PROSITE" id="PS50893">
    <property type="entry name" value="ABC_TRANSPORTER_2"/>
    <property type="match status" value="2"/>
</dbReference>
<sequence>MIETVNDRVPQAPVAESEESDRTPAAPAVLASVAGLTVSFGGRRVVDDVALTVRAGECLALVGESGSGKTLTSRALLGLVPAPGRVETDTLEVDGVDLRQATERQWRGMRGARIGLVSQDALVSLDPLRTIGQEVGEVLGAHRSLRPESGRATVAAVTAELERMAIPEPDQRRRQYIHQLSGGQRQRALIASATIARPPLLIADEPTTALDLRVQAQVLEVLAQLKAEGTGLVVISHDLAVVSQIADRVAVMKAGRIVEEGPVQQVLTDPSHDYTRAMLRAIPSATSRGTRLSDTPRAELTARRSLADRVEAGTPVLRATAVHQTFRRPDRSVLTAVNGVSLELRAGQTLGIVGESGSGKTTLGRIILGLQRPDAGEVTLHGQPWSGLSERLRRPRRHLIQPIQQDPLSSFDPRATGVQILSEALAVSGVPKRERRDRAGDLARQVGLAPDLLERRPRQLSGGQRQRVAIARALARDPQVLVCDEPVSALDVTVQAQVLDVFADIRDQLGLATLFISHDLGVVHHLCDDVIVMHNGDAVERGSVTEVFDDPQHPYTQALLAAVPTPAWREAA</sequence>
<feature type="domain" description="ABC transporter" evidence="5">
    <location>
        <begin position="31"/>
        <end position="279"/>
    </location>
</feature>
<dbReference type="EMBL" id="NMVI01000029">
    <property type="protein sequence ID" value="OYN84108.1"/>
    <property type="molecule type" value="Genomic_DNA"/>
</dbReference>
<dbReference type="GO" id="GO:0005524">
    <property type="term" value="F:ATP binding"/>
    <property type="evidence" value="ECO:0007669"/>
    <property type="project" value="UniProtKB-KW"/>
</dbReference>
<gene>
    <name evidence="6" type="ORF">CGZ92_13750</name>
</gene>
<dbReference type="PANTHER" id="PTHR43776">
    <property type="entry name" value="TRANSPORT ATP-BINDING PROTEIN"/>
    <property type="match status" value="1"/>
</dbReference>
<evidence type="ECO:0000256" key="3">
    <source>
        <dbReference type="ARBA" id="ARBA00022840"/>
    </source>
</evidence>
<evidence type="ECO:0000313" key="6">
    <source>
        <dbReference type="EMBL" id="OYN84108.1"/>
    </source>
</evidence>
<dbReference type="InterPro" id="IPR003593">
    <property type="entry name" value="AAA+_ATPase"/>
</dbReference>
<dbReference type="NCBIfam" id="NF008453">
    <property type="entry name" value="PRK11308.1"/>
    <property type="match status" value="2"/>
</dbReference>
<keyword evidence="2" id="KW-0547">Nucleotide-binding</keyword>
<keyword evidence="3 6" id="KW-0067">ATP-binding</keyword>
<dbReference type="InterPro" id="IPR013563">
    <property type="entry name" value="Oligopep_ABC_C"/>
</dbReference>
<organism evidence="6 7">
    <name type="scientific">Parenemella sanctibonifatiensis</name>
    <dbReference type="NCBI Taxonomy" id="2016505"/>
    <lineage>
        <taxon>Bacteria</taxon>
        <taxon>Bacillati</taxon>
        <taxon>Actinomycetota</taxon>
        <taxon>Actinomycetes</taxon>
        <taxon>Propionibacteriales</taxon>
        <taxon>Propionibacteriaceae</taxon>
        <taxon>Parenemella</taxon>
    </lineage>
</organism>
<dbReference type="CDD" id="cd03257">
    <property type="entry name" value="ABC_NikE_OppD_transporters"/>
    <property type="match status" value="2"/>
</dbReference>
<evidence type="ECO:0000256" key="4">
    <source>
        <dbReference type="SAM" id="MobiDB-lite"/>
    </source>
</evidence>
<dbReference type="GO" id="GO:0015833">
    <property type="term" value="P:peptide transport"/>
    <property type="evidence" value="ECO:0007669"/>
    <property type="project" value="InterPro"/>
</dbReference>
<dbReference type="Pfam" id="PF00005">
    <property type="entry name" value="ABC_tran"/>
    <property type="match status" value="2"/>
</dbReference>
<dbReference type="Pfam" id="PF08352">
    <property type="entry name" value="oligo_HPY"/>
    <property type="match status" value="2"/>
</dbReference>
<dbReference type="GO" id="GO:0016887">
    <property type="term" value="F:ATP hydrolysis activity"/>
    <property type="evidence" value="ECO:0007669"/>
    <property type="project" value="InterPro"/>
</dbReference>
<comment type="caution">
    <text evidence="6">The sequence shown here is derived from an EMBL/GenBank/DDBJ whole genome shotgun (WGS) entry which is preliminary data.</text>
</comment>
<dbReference type="InterPro" id="IPR050319">
    <property type="entry name" value="ABC_transp_ATP-bind"/>
</dbReference>
<dbReference type="PROSITE" id="PS00211">
    <property type="entry name" value="ABC_TRANSPORTER_1"/>
    <property type="match status" value="2"/>
</dbReference>
<accession>A0A255DXQ6</accession>
<evidence type="ECO:0000259" key="5">
    <source>
        <dbReference type="PROSITE" id="PS50893"/>
    </source>
</evidence>
<dbReference type="AlphaFoldDB" id="A0A255DXQ6"/>
<dbReference type="InterPro" id="IPR027417">
    <property type="entry name" value="P-loop_NTPase"/>
</dbReference>
<dbReference type="SMART" id="SM00382">
    <property type="entry name" value="AAA"/>
    <property type="match status" value="2"/>
</dbReference>
<evidence type="ECO:0000313" key="7">
    <source>
        <dbReference type="Proteomes" id="UP000216533"/>
    </source>
</evidence>
<dbReference type="InterPro" id="IPR003439">
    <property type="entry name" value="ABC_transporter-like_ATP-bd"/>
</dbReference>
<name>A0A255DXQ6_9ACTN</name>